<keyword evidence="3 11" id="KW-0813">Transport</keyword>
<dbReference type="InterPro" id="IPR040463">
    <property type="entry name" value="BAP29/BAP31_N"/>
</dbReference>
<dbReference type="RefSeq" id="XP_022302343.1">
    <property type="nucleotide sequence ID" value="XM_022446635.1"/>
</dbReference>
<keyword evidence="4 11" id="KW-0812">Transmembrane</keyword>
<evidence type="ECO:0000259" key="14">
    <source>
        <dbReference type="Pfam" id="PF18035"/>
    </source>
</evidence>
<comment type="similarity">
    <text evidence="2 11">Belongs to the BCAP29/BCAP31 family.</text>
</comment>
<feature type="transmembrane region" description="Helical" evidence="11">
    <location>
        <begin position="139"/>
        <end position="159"/>
    </location>
</feature>
<comment type="subcellular location">
    <subcellularLocation>
        <location evidence="1 11">Endoplasmic reticulum membrane</location>
        <topology evidence="1 11">Multi-pass membrane protein</topology>
    </subcellularLocation>
</comment>
<name>A0A8B8BGG8_CRAVI</name>
<dbReference type="OrthoDB" id="435607at2759"/>
<dbReference type="Pfam" id="PF05529">
    <property type="entry name" value="Bap31"/>
    <property type="match status" value="1"/>
</dbReference>
<organism evidence="15 16">
    <name type="scientific">Crassostrea virginica</name>
    <name type="common">Eastern oyster</name>
    <dbReference type="NCBI Taxonomy" id="6565"/>
    <lineage>
        <taxon>Eukaryota</taxon>
        <taxon>Metazoa</taxon>
        <taxon>Spiralia</taxon>
        <taxon>Lophotrochozoa</taxon>
        <taxon>Mollusca</taxon>
        <taxon>Bivalvia</taxon>
        <taxon>Autobranchia</taxon>
        <taxon>Pteriomorphia</taxon>
        <taxon>Ostreida</taxon>
        <taxon>Ostreoidea</taxon>
        <taxon>Ostreidae</taxon>
        <taxon>Crassostrea</taxon>
    </lineage>
</organism>
<keyword evidence="8 11" id="KW-1133">Transmembrane helix</keyword>
<dbReference type="Proteomes" id="UP000694844">
    <property type="component" value="Chromosome 8"/>
</dbReference>
<keyword evidence="10 11" id="KW-0472">Membrane</keyword>
<feature type="coiled-coil region" evidence="12">
    <location>
        <begin position="186"/>
        <end position="248"/>
    </location>
</feature>
<evidence type="ECO:0000256" key="12">
    <source>
        <dbReference type="SAM" id="Coils"/>
    </source>
</evidence>
<evidence type="ECO:0000256" key="5">
    <source>
        <dbReference type="ARBA" id="ARBA00022824"/>
    </source>
</evidence>
<keyword evidence="7 11" id="KW-0653">Protein transport</keyword>
<reference evidence="16" key="1">
    <citation type="submission" date="2025-08" db="UniProtKB">
        <authorList>
            <consortium name="RefSeq"/>
        </authorList>
    </citation>
    <scope>IDENTIFICATION</scope>
    <source>
        <tissue evidence="16">Whole sample</tissue>
    </source>
</reference>
<dbReference type="GO" id="GO:0006888">
    <property type="term" value="P:endoplasmic reticulum to Golgi vesicle-mediated transport"/>
    <property type="evidence" value="ECO:0007669"/>
    <property type="project" value="UniProtKB-UniRule"/>
</dbReference>
<evidence type="ECO:0000256" key="2">
    <source>
        <dbReference type="ARBA" id="ARBA00007956"/>
    </source>
</evidence>
<evidence type="ECO:0000256" key="7">
    <source>
        <dbReference type="ARBA" id="ARBA00022927"/>
    </source>
</evidence>
<evidence type="ECO:0000256" key="3">
    <source>
        <dbReference type="ARBA" id="ARBA00022448"/>
    </source>
</evidence>
<evidence type="ECO:0000259" key="13">
    <source>
        <dbReference type="Pfam" id="PF05529"/>
    </source>
</evidence>
<evidence type="ECO:0000256" key="4">
    <source>
        <dbReference type="ARBA" id="ARBA00022692"/>
    </source>
</evidence>
<dbReference type="AlphaFoldDB" id="A0A8B8BGG8"/>
<keyword evidence="9 12" id="KW-0175">Coiled coil</keyword>
<evidence type="ECO:0000256" key="8">
    <source>
        <dbReference type="ARBA" id="ARBA00022989"/>
    </source>
</evidence>
<dbReference type="Pfam" id="PF18035">
    <property type="entry name" value="Bap31_Bap29_C"/>
    <property type="match status" value="1"/>
</dbReference>
<sequence length="251" mass="29953">MWKNFLACIRLVTPMVAFIAKEIGIWSDKDLPYPTDMPFQWTFVSWFMYIEIGIIFFLLLPFVSPSRWQKIFRSRVLSLISEYSHIYFNMFIVALLLLFFDSIREVYKYKHPIKTVDLKNNLETERLAMIKLFWAERNYYISGFTLFLWLVIRRLMILINNDADLMAKCEICRRETGAENTDFGQEDSLILNLEETQKLLEKREEELKNTKADLETLKAQASNTNIEYDRLLKEHETLQLKMNAENSKKQK</sequence>
<dbReference type="PANTHER" id="PTHR12701:SF20">
    <property type="entry name" value="ENDOPLASMIC RETICULUM TRANSMEMBRANE PROTEIN"/>
    <property type="match status" value="1"/>
</dbReference>
<feature type="domain" description="BAP29/BAP31 transmembrane" evidence="13">
    <location>
        <begin position="37"/>
        <end position="170"/>
    </location>
</feature>
<evidence type="ECO:0000313" key="16">
    <source>
        <dbReference type="RefSeq" id="XP_022302343.1"/>
    </source>
</evidence>
<dbReference type="InterPro" id="IPR041672">
    <property type="entry name" value="Bap31/Bap29_C"/>
</dbReference>
<feature type="domain" description="Bap31/Bap29 cytoplasmic coiled-coil" evidence="14">
    <location>
        <begin position="204"/>
        <end position="250"/>
    </location>
</feature>
<evidence type="ECO:0000256" key="11">
    <source>
        <dbReference type="RuleBase" id="RU367026"/>
    </source>
</evidence>
<proteinExistence type="inferred from homology"/>
<keyword evidence="6 11" id="KW-0931">ER-Golgi transport</keyword>
<keyword evidence="5 11" id="KW-0256">Endoplasmic reticulum</keyword>
<dbReference type="GeneID" id="111110231"/>
<dbReference type="GO" id="GO:0070973">
    <property type="term" value="P:protein localization to endoplasmic reticulum exit site"/>
    <property type="evidence" value="ECO:0007669"/>
    <property type="project" value="UniProtKB-UniRule"/>
</dbReference>
<dbReference type="Gene3D" id="1.20.5.110">
    <property type="match status" value="1"/>
</dbReference>
<accession>A0A8B8BGG8</accession>
<feature type="transmembrane region" description="Helical" evidence="11">
    <location>
        <begin position="43"/>
        <end position="64"/>
    </location>
</feature>
<evidence type="ECO:0000256" key="6">
    <source>
        <dbReference type="ARBA" id="ARBA00022892"/>
    </source>
</evidence>
<gene>
    <name evidence="16" type="primary">LOC111110231</name>
</gene>
<dbReference type="InterPro" id="IPR008417">
    <property type="entry name" value="BAP29/BAP31"/>
</dbReference>
<dbReference type="PANTHER" id="PTHR12701">
    <property type="entry name" value="BCR-ASSOCIATED PROTEIN, BAP"/>
    <property type="match status" value="1"/>
</dbReference>
<evidence type="ECO:0000313" key="15">
    <source>
        <dbReference type="Proteomes" id="UP000694844"/>
    </source>
</evidence>
<protein>
    <recommendedName>
        <fullName evidence="11">Endoplasmic reticulum transmembrane protein</fullName>
    </recommendedName>
</protein>
<dbReference type="GO" id="GO:0005789">
    <property type="term" value="C:endoplasmic reticulum membrane"/>
    <property type="evidence" value="ECO:0007669"/>
    <property type="project" value="UniProtKB-SubCell"/>
</dbReference>
<feature type="transmembrane region" description="Helical" evidence="11">
    <location>
        <begin position="76"/>
        <end position="100"/>
    </location>
</feature>
<evidence type="ECO:0000256" key="1">
    <source>
        <dbReference type="ARBA" id="ARBA00004477"/>
    </source>
</evidence>
<comment type="function">
    <text evidence="11">May play a role in anterograde transport of membrane proteins from the endoplasmic reticulum to the Golgi.</text>
</comment>
<keyword evidence="15" id="KW-1185">Reference proteome</keyword>
<evidence type="ECO:0000256" key="10">
    <source>
        <dbReference type="ARBA" id="ARBA00023136"/>
    </source>
</evidence>
<evidence type="ECO:0000256" key="9">
    <source>
        <dbReference type="ARBA" id="ARBA00023054"/>
    </source>
</evidence>
<dbReference type="GO" id="GO:0006886">
    <property type="term" value="P:intracellular protein transport"/>
    <property type="evidence" value="ECO:0007669"/>
    <property type="project" value="UniProtKB-UniRule"/>
</dbReference>